<dbReference type="RefSeq" id="XP_010265358.1">
    <property type="nucleotide sequence ID" value="XM_010267056.1"/>
</dbReference>
<reference evidence="4" key="1">
    <citation type="submission" date="2025-08" db="UniProtKB">
        <authorList>
            <consortium name="RefSeq"/>
        </authorList>
    </citation>
    <scope>IDENTIFICATION</scope>
</reference>
<dbReference type="eggNOG" id="ENOG502QSMI">
    <property type="taxonomic scope" value="Eukaryota"/>
</dbReference>
<dbReference type="AlphaFoldDB" id="A0A1U8AEG0"/>
<evidence type="ECO:0000313" key="3">
    <source>
        <dbReference type="Proteomes" id="UP000189703"/>
    </source>
</evidence>
<gene>
    <name evidence="4" type="primary">LOC104603110</name>
</gene>
<dbReference type="KEGG" id="nnu:104603110"/>
<feature type="domain" description="FAR1" evidence="2">
    <location>
        <begin position="11"/>
        <end position="98"/>
    </location>
</feature>
<dbReference type="OrthoDB" id="1894539at2759"/>
<proteinExistence type="predicted"/>
<dbReference type="InParanoid" id="A0A1U8AEG0"/>
<protein>
    <submittedName>
        <fullName evidence="4">Protein FAR1-RELATED SEQUENCE 5-like</fullName>
    </submittedName>
</protein>
<dbReference type="Proteomes" id="UP000189703">
    <property type="component" value="Unplaced"/>
</dbReference>
<dbReference type="Pfam" id="PF03101">
    <property type="entry name" value="FAR1"/>
    <property type="match status" value="1"/>
</dbReference>
<dbReference type="PANTHER" id="PTHR46328:SF34">
    <property type="entry name" value="PROTEIN FAR1-RELATED SEQUENCE 5-LIKE"/>
    <property type="match status" value="1"/>
</dbReference>
<feature type="region of interest" description="Disordered" evidence="1">
    <location>
        <begin position="103"/>
        <end position="127"/>
    </location>
</feature>
<evidence type="ECO:0000259" key="2">
    <source>
        <dbReference type="Pfam" id="PF03101"/>
    </source>
</evidence>
<dbReference type="OMA" id="CEGNRES"/>
<accession>A0A1U8AEG0</accession>
<dbReference type="GeneID" id="104603110"/>
<evidence type="ECO:0000313" key="4">
    <source>
        <dbReference type="RefSeq" id="XP_010265358.1"/>
    </source>
</evidence>
<keyword evidence="3" id="KW-1185">Reference proteome</keyword>
<organism evidence="3 4">
    <name type="scientific">Nelumbo nucifera</name>
    <name type="common">Sacred lotus</name>
    <dbReference type="NCBI Taxonomy" id="4432"/>
    <lineage>
        <taxon>Eukaryota</taxon>
        <taxon>Viridiplantae</taxon>
        <taxon>Streptophyta</taxon>
        <taxon>Embryophyta</taxon>
        <taxon>Tracheophyta</taxon>
        <taxon>Spermatophyta</taxon>
        <taxon>Magnoliopsida</taxon>
        <taxon>Proteales</taxon>
        <taxon>Nelumbonaceae</taxon>
        <taxon>Nelumbo</taxon>
    </lineage>
</organism>
<evidence type="ECO:0000256" key="1">
    <source>
        <dbReference type="SAM" id="MobiDB-lite"/>
    </source>
</evidence>
<dbReference type="PANTHER" id="PTHR46328">
    <property type="entry name" value="FAR-RED IMPAIRED RESPONSIVE (FAR1) FAMILY PROTEIN-RELATED"/>
    <property type="match status" value="1"/>
</dbReference>
<dbReference type="InterPro" id="IPR004330">
    <property type="entry name" value="FAR1_DNA_bnd_dom"/>
</dbReference>
<name>A0A1U8AEG0_NELNU</name>
<dbReference type="STRING" id="4432.A0A1U8AEG0"/>
<sequence length="166" mass="19626">MVFKEEEEAYEFYNRYGGHVGFSVRKANSLRCPKTPEVRFRKFCCCREGKHVEDKHRTNVKQHRAETRCGYMSNMKISRCKNGCYYVIAFNETHNHIIATPKKKHMLRSQRKMTEPQTTQVRNADDSRINPKASIELMVTEAGGRENIEFQFYRFKELLMMKSDLA</sequence>